<reference evidence="1 2" key="1">
    <citation type="submission" date="2016-10" db="EMBL/GenBank/DDBJ databases">
        <authorList>
            <person name="de Groot N.N."/>
        </authorList>
    </citation>
    <scope>NUCLEOTIDE SEQUENCE [LARGE SCALE GENOMIC DNA]</scope>
    <source>
        <strain evidence="1 2">CGMCC 4.5727</strain>
    </source>
</reference>
<evidence type="ECO:0000313" key="2">
    <source>
        <dbReference type="Proteomes" id="UP000199155"/>
    </source>
</evidence>
<keyword evidence="2" id="KW-1185">Reference proteome</keyword>
<gene>
    <name evidence="1" type="ORF">SAMN05421806_12849</name>
</gene>
<evidence type="ECO:0000313" key="1">
    <source>
        <dbReference type="EMBL" id="SDL33841.1"/>
    </source>
</evidence>
<protein>
    <submittedName>
        <fullName evidence="1">Uncharacterized protein</fullName>
    </submittedName>
</protein>
<sequence length="90" mass="9905">MTRLDQARRSVREFLKLMSGDAAPEWRTCYSTDGTDEPTGLAPACTDEGHDEDDGSVYVCCPEPVVECESYKLAEYLVALLNADREGGAR</sequence>
<accession>A0A1G9J907</accession>
<name>A0A1G9J907_9ACTN</name>
<dbReference type="OrthoDB" id="4256403at2"/>
<dbReference type="STRING" id="417292.SAMN05421806_12849"/>
<dbReference type="RefSeq" id="WP_093617906.1">
    <property type="nucleotide sequence ID" value="NZ_FNFF01000028.1"/>
</dbReference>
<dbReference type="EMBL" id="FNFF01000028">
    <property type="protein sequence ID" value="SDL33841.1"/>
    <property type="molecule type" value="Genomic_DNA"/>
</dbReference>
<organism evidence="1 2">
    <name type="scientific">Streptomyces indicus</name>
    <dbReference type="NCBI Taxonomy" id="417292"/>
    <lineage>
        <taxon>Bacteria</taxon>
        <taxon>Bacillati</taxon>
        <taxon>Actinomycetota</taxon>
        <taxon>Actinomycetes</taxon>
        <taxon>Kitasatosporales</taxon>
        <taxon>Streptomycetaceae</taxon>
        <taxon>Streptomyces</taxon>
    </lineage>
</organism>
<dbReference type="AlphaFoldDB" id="A0A1G9J907"/>
<proteinExistence type="predicted"/>
<dbReference type="Proteomes" id="UP000199155">
    <property type="component" value="Unassembled WGS sequence"/>
</dbReference>